<keyword evidence="1" id="KW-0808">Transferase</keyword>
<evidence type="ECO:0000259" key="5">
    <source>
        <dbReference type="SMART" id="SM00387"/>
    </source>
</evidence>
<reference evidence="6 7" key="1">
    <citation type="journal article" date="2016" name="Antonie Van Leeuwenhoek">
        <title>Denitratimonas tolerans gen. nov., sp. nov., a denitrifying bacterium isolated from a bioreactor for tannery wastewater treatment.</title>
        <authorList>
            <person name="Han S.I."/>
            <person name="Kim J.O."/>
            <person name="Lee Y.R."/>
            <person name="Ekpeghere K.I."/>
            <person name="Koh S.C."/>
            <person name="Whang K.S."/>
        </authorList>
    </citation>
    <scope>NUCLEOTIDE SEQUENCE [LARGE SCALE GENOMIC DNA]</scope>
    <source>
        <strain evidence="6 7">KACC 17565</strain>
    </source>
</reference>
<feature type="transmembrane region" description="Helical" evidence="4">
    <location>
        <begin position="233"/>
        <end position="254"/>
    </location>
</feature>
<protein>
    <submittedName>
        <fullName evidence="6">ATP-binding protein</fullName>
    </submittedName>
</protein>
<feature type="transmembrane region" description="Helical" evidence="4">
    <location>
        <begin position="288"/>
        <end position="311"/>
    </location>
</feature>
<organism evidence="6 7">
    <name type="scientific">Denitratimonas tolerans</name>
    <dbReference type="NCBI Taxonomy" id="1338420"/>
    <lineage>
        <taxon>Bacteria</taxon>
        <taxon>Pseudomonadati</taxon>
        <taxon>Pseudomonadota</taxon>
        <taxon>Gammaproteobacteria</taxon>
        <taxon>Lysobacterales</taxon>
        <taxon>Lysobacteraceae</taxon>
        <taxon>Denitratimonas</taxon>
    </lineage>
</organism>
<keyword evidence="2" id="KW-0418">Kinase</keyword>
<proteinExistence type="predicted"/>
<dbReference type="InterPro" id="IPR050482">
    <property type="entry name" value="Sensor_HK_TwoCompSys"/>
</dbReference>
<dbReference type="PANTHER" id="PTHR24421">
    <property type="entry name" value="NITRATE/NITRITE SENSOR PROTEIN NARX-RELATED"/>
    <property type="match status" value="1"/>
</dbReference>
<accession>A0AAW9R2Y9</accession>
<feature type="transmembrane region" description="Helical" evidence="4">
    <location>
        <begin position="266"/>
        <end position="282"/>
    </location>
</feature>
<dbReference type="GO" id="GO:0000160">
    <property type="term" value="P:phosphorelay signal transduction system"/>
    <property type="evidence" value="ECO:0007669"/>
    <property type="project" value="UniProtKB-KW"/>
</dbReference>
<evidence type="ECO:0000313" key="6">
    <source>
        <dbReference type="EMBL" id="MEJ1249080.1"/>
    </source>
</evidence>
<dbReference type="PANTHER" id="PTHR24421:SF58">
    <property type="entry name" value="SIGNAL TRANSDUCTION HISTIDINE-PROTEIN KINASE_PHOSPHATASE UHPB"/>
    <property type="match status" value="1"/>
</dbReference>
<sequence>MPWRYSGTLLLGALLLLFALNALMDTGARVEDVGVQRFDSAWRAVGDGGEEFGPVPMRLPRNCHSRDECEHVYRIRFEHDRTGDGPFALYVPQFTGRIQVALNGVPMADSTLAETSLRQGQGAPQIATVPERLLQPGFNEISVVLSGRLGQGAVGPVFFGPENRLRDDYETAHFLVVGLSRLMDGALLAIGSILLLIWLARRQDQLYLLCATISLSFALTSLAPLIASAFGDFLLMPLNTLRFVAVCLLLPFVWQLTGRTPPVRTRWFLVPGALMMLCFHVLPAAWSMFLLLALFMPLALGLAVLALWQLWRAGVRGRDRTALTLLVAVVVLLALAVRDHLVLSTGVGRAYVLLARFNGPILAFMMGAIVLRGFAEGLSLLEDFNARLRHDVAAARVKLQQAFAREQAQAQRETLAAERMRLMGDLHDGIAGQLVSIVSLSERAQGPVAEEVSRACHSALTDLRLVVDSMEDFGDDLGMMLVAFRDRIQPQLRRSGVRLDWRVHDLPDLPGLTPTLTLGLFRLLQEAVNNAVRHSGSDVVEIESPQQPGQGVRLVVRDHGAGGAQPRRGHYGMENMQRRAVDLGARLIVESDATGTRVIVDLPQRFGAADEAALKG</sequence>
<feature type="domain" description="Histidine kinase/HSP90-like ATPase" evidence="5">
    <location>
        <begin position="515"/>
        <end position="606"/>
    </location>
</feature>
<dbReference type="InterPro" id="IPR036890">
    <property type="entry name" value="HATPase_C_sf"/>
</dbReference>
<comment type="caution">
    <text evidence="6">The sequence shown here is derived from an EMBL/GenBank/DDBJ whole genome shotgun (WGS) entry which is preliminary data.</text>
</comment>
<gene>
    <name evidence="6" type="ORF">WB794_05265</name>
</gene>
<dbReference type="GO" id="GO:0005524">
    <property type="term" value="F:ATP binding"/>
    <property type="evidence" value="ECO:0007669"/>
    <property type="project" value="UniProtKB-KW"/>
</dbReference>
<keyword evidence="7" id="KW-1185">Reference proteome</keyword>
<evidence type="ECO:0000313" key="7">
    <source>
        <dbReference type="Proteomes" id="UP001364472"/>
    </source>
</evidence>
<dbReference type="SMART" id="SM00387">
    <property type="entry name" value="HATPase_c"/>
    <property type="match status" value="1"/>
</dbReference>
<evidence type="ECO:0000256" key="1">
    <source>
        <dbReference type="ARBA" id="ARBA00022679"/>
    </source>
</evidence>
<evidence type="ECO:0000256" key="4">
    <source>
        <dbReference type="SAM" id="Phobius"/>
    </source>
</evidence>
<feature type="transmembrane region" description="Helical" evidence="4">
    <location>
        <begin position="174"/>
        <end position="199"/>
    </location>
</feature>
<evidence type="ECO:0000256" key="2">
    <source>
        <dbReference type="ARBA" id="ARBA00022777"/>
    </source>
</evidence>
<keyword evidence="6" id="KW-0067">ATP-binding</keyword>
<dbReference type="Gene3D" id="3.30.565.10">
    <property type="entry name" value="Histidine kinase-like ATPase, C-terminal domain"/>
    <property type="match status" value="1"/>
</dbReference>
<keyword evidence="4" id="KW-1133">Transmembrane helix</keyword>
<feature type="transmembrane region" description="Helical" evidence="4">
    <location>
        <begin position="361"/>
        <end position="381"/>
    </location>
</feature>
<dbReference type="RefSeq" id="WP_337334793.1">
    <property type="nucleotide sequence ID" value="NZ_JBBDHC010000005.1"/>
</dbReference>
<dbReference type="Gene3D" id="1.20.5.1930">
    <property type="match status" value="1"/>
</dbReference>
<dbReference type="InterPro" id="IPR003594">
    <property type="entry name" value="HATPase_dom"/>
</dbReference>
<keyword evidence="3" id="KW-0902">Two-component regulatory system</keyword>
<dbReference type="Pfam" id="PF02518">
    <property type="entry name" value="HATPase_c"/>
    <property type="match status" value="1"/>
</dbReference>
<keyword evidence="4" id="KW-0812">Transmembrane</keyword>
<keyword evidence="4" id="KW-0472">Membrane</keyword>
<feature type="transmembrane region" description="Helical" evidence="4">
    <location>
        <begin position="323"/>
        <end position="341"/>
    </location>
</feature>
<dbReference type="AlphaFoldDB" id="A0AAW9R2Y9"/>
<dbReference type="EMBL" id="JBBDHC010000005">
    <property type="protein sequence ID" value="MEJ1249080.1"/>
    <property type="molecule type" value="Genomic_DNA"/>
</dbReference>
<feature type="transmembrane region" description="Helical" evidence="4">
    <location>
        <begin position="206"/>
        <end position="227"/>
    </location>
</feature>
<dbReference type="CDD" id="cd16917">
    <property type="entry name" value="HATPase_UhpB-NarQ-NarX-like"/>
    <property type="match status" value="1"/>
</dbReference>
<evidence type="ECO:0000256" key="3">
    <source>
        <dbReference type="ARBA" id="ARBA00023012"/>
    </source>
</evidence>
<dbReference type="Proteomes" id="UP001364472">
    <property type="component" value="Unassembled WGS sequence"/>
</dbReference>
<keyword evidence="6" id="KW-0547">Nucleotide-binding</keyword>
<name>A0AAW9R2Y9_9GAMM</name>
<dbReference type="SUPFAM" id="SSF55874">
    <property type="entry name" value="ATPase domain of HSP90 chaperone/DNA topoisomerase II/histidine kinase"/>
    <property type="match status" value="1"/>
</dbReference>
<dbReference type="GO" id="GO:0016301">
    <property type="term" value="F:kinase activity"/>
    <property type="evidence" value="ECO:0007669"/>
    <property type="project" value="UniProtKB-KW"/>
</dbReference>